<dbReference type="EMBL" id="BLXT01000055">
    <property type="protein sequence ID" value="GFN74007.1"/>
    <property type="molecule type" value="Genomic_DNA"/>
</dbReference>
<dbReference type="Pfam" id="PF17919">
    <property type="entry name" value="RT_RNaseH_2"/>
    <property type="match status" value="1"/>
</dbReference>
<feature type="domain" description="Reverse transcriptase/retrotransposon-derived protein RNase H-like" evidence="1">
    <location>
        <begin position="59"/>
        <end position="137"/>
    </location>
</feature>
<name>A0AAV3XUQ5_9GAST</name>
<gene>
    <name evidence="2" type="ORF">PoB_000051300</name>
</gene>
<dbReference type="Proteomes" id="UP000735302">
    <property type="component" value="Unassembled WGS sequence"/>
</dbReference>
<dbReference type="PANTHER" id="PTHR33064">
    <property type="entry name" value="POL PROTEIN"/>
    <property type="match status" value="1"/>
</dbReference>
<dbReference type="InterPro" id="IPR043128">
    <property type="entry name" value="Rev_trsase/Diguanyl_cyclase"/>
</dbReference>
<reference evidence="2 3" key="1">
    <citation type="journal article" date="2021" name="Elife">
        <title>Chloroplast acquisition without the gene transfer in kleptoplastic sea slugs, Plakobranchus ocellatus.</title>
        <authorList>
            <person name="Maeda T."/>
            <person name="Takahashi S."/>
            <person name="Yoshida T."/>
            <person name="Shimamura S."/>
            <person name="Takaki Y."/>
            <person name="Nagai Y."/>
            <person name="Toyoda A."/>
            <person name="Suzuki Y."/>
            <person name="Arimoto A."/>
            <person name="Ishii H."/>
            <person name="Satoh N."/>
            <person name="Nishiyama T."/>
            <person name="Hasebe M."/>
            <person name="Maruyama T."/>
            <person name="Minagawa J."/>
            <person name="Obokata J."/>
            <person name="Shigenobu S."/>
        </authorList>
    </citation>
    <scope>NUCLEOTIDE SEQUENCE [LARGE SCALE GENOMIC DNA]</scope>
</reference>
<dbReference type="InterPro" id="IPR041577">
    <property type="entry name" value="RT_RNaseH_2"/>
</dbReference>
<dbReference type="PANTHER" id="PTHR33064:SF37">
    <property type="entry name" value="RIBONUCLEASE H"/>
    <property type="match status" value="1"/>
</dbReference>
<dbReference type="InterPro" id="IPR051320">
    <property type="entry name" value="Viral_Replic_Matur_Polypro"/>
</dbReference>
<protein>
    <submittedName>
        <fullName evidence="2">Zinc finger protein</fullName>
    </submittedName>
</protein>
<dbReference type="Gene3D" id="3.30.70.270">
    <property type="match status" value="1"/>
</dbReference>
<dbReference type="InterPro" id="IPR043502">
    <property type="entry name" value="DNA/RNA_pol_sf"/>
</dbReference>
<accession>A0AAV3XUQ5</accession>
<keyword evidence="3" id="KW-1185">Reference proteome</keyword>
<comment type="caution">
    <text evidence="2">The sequence shown here is derived from an EMBL/GenBank/DDBJ whole genome shotgun (WGS) entry which is preliminary data.</text>
</comment>
<dbReference type="Gene3D" id="3.10.20.370">
    <property type="match status" value="1"/>
</dbReference>
<dbReference type="SUPFAM" id="SSF56672">
    <property type="entry name" value="DNA/RNA polymerases"/>
    <property type="match status" value="1"/>
</dbReference>
<proteinExistence type="predicted"/>
<evidence type="ECO:0000313" key="2">
    <source>
        <dbReference type="EMBL" id="GFN74007.1"/>
    </source>
</evidence>
<organism evidence="2 3">
    <name type="scientific">Plakobranchus ocellatus</name>
    <dbReference type="NCBI Taxonomy" id="259542"/>
    <lineage>
        <taxon>Eukaryota</taxon>
        <taxon>Metazoa</taxon>
        <taxon>Spiralia</taxon>
        <taxon>Lophotrochozoa</taxon>
        <taxon>Mollusca</taxon>
        <taxon>Gastropoda</taxon>
        <taxon>Heterobranchia</taxon>
        <taxon>Euthyneura</taxon>
        <taxon>Panpulmonata</taxon>
        <taxon>Sacoglossa</taxon>
        <taxon>Placobranchoidea</taxon>
        <taxon>Plakobranchidae</taxon>
        <taxon>Plakobranchus</taxon>
    </lineage>
</organism>
<dbReference type="AlphaFoldDB" id="A0AAV3XUQ5"/>
<evidence type="ECO:0000313" key="3">
    <source>
        <dbReference type="Proteomes" id="UP000735302"/>
    </source>
</evidence>
<evidence type="ECO:0000259" key="1">
    <source>
        <dbReference type="Pfam" id="PF17919"/>
    </source>
</evidence>
<sequence>MKTLSELFKRLQEANFIVRQVKCLLGSRTVDFLGHILGRGAIGLQDENVEKGQPNIVNWGDSQERAYNSLTVAVTFKPVLRSPDVNKKFVLRTDSSDHGLGAALMQKNEGTLFPVAYASKKLTDRERKYSMLREKLLLLCGE</sequence>